<gene>
    <name evidence="1" type="ORF">CEXT_696661</name>
</gene>
<proteinExistence type="predicted"/>
<dbReference type="Proteomes" id="UP001054945">
    <property type="component" value="Unassembled WGS sequence"/>
</dbReference>
<accession>A0AAV4N665</accession>
<name>A0AAV4N665_CAEEX</name>
<keyword evidence="2" id="KW-1185">Reference proteome</keyword>
<protein>
    <submittedName>
        <fullName evidence="1">Uncharacterized protein</fullName>
    </submittedName>
</protein>
<sequence length="90" mass="10497">MHFIHPFIPGIYSNSLFVLPIHRLTGKPPSSRPQPLVHSNFLFVLPISRLTGKPPHLDPNPCKLSFRSPPYKNLLLRFFYPEFFFLQNPQ</sequence>
<dbReference type="EMBL" id="BPLR01002881">
    <property type="protein sequence ID" value="GIX78914.1"/>
    <property type="molecule type" value="Genomic_DNA"/>
</dbReference>
<evidence type="ECO:0000313" key="2">
    <source>
        <dbReference type="Proteomes" id="UP001054945"/>
    </source>
</evidence>
<organism evidence="1 2">
    <name type="scientific">Caerostris extrusa</name>
    <name type="common">Bark spider</name>
    <name type="synonym">Caerostris bankana</name>
    <dbReference type="NCBI Taxonomy" id="172846"/>
    <lineage>
        <taxon>Eukaryota</taxon>
        <taxon>Metazoa</taxon>
        <taxon>Ecdysozoa</taxon>
        <taxon>Arthropoda</taxon>
        <taxon>Chelicerata</taxon>
        <taxon>Arachnida</taxon>
        <taxon>Araneae</taxon>
        <taxon>Araneomorphae</taxon>
        <taxon>Entelegynae</taxon>
        <taxon>Araneoidea</taxon>
        <taxon>Araneidae</taxon>
        <taxon>Caerostris</taxon>
    </lineage>
</organism>
<dbReference type="AlphaFoldDB" id="A0AAV4N665"/>
<evidence type="ECO:0000313" key="1">
    <source>
        <dbReference type="EMBL" id="GIX78914.1"/>
    </source>
</evidence>
<reference evidence="1 2" key="1">
    <citation type="submission" date="2021-06" db="EMBL/GenBank/DDBJ databases">
        <title>Caerostris extrusa draft genome.</title>
        <authorList>
            <person name="Kono N."/>
            <person name="Arakawa K."/>
        </authorList>
    </citation>
    <scope>NUCLEOTIDE SEQUENCE [LARGE SCALE GENOMIC DNA]</scope>
</reference>
<comment type="caution">
    <text evidence="1">The sequence shown here is derived from an EMBL/GenBank/DDBJ whole genome shotgun (WGS) entry which is preliminary data.</text>
</comment>